<proteinExistence type="predicted"/>
<organism evidence="2 3">
    <name type="scientific">Lupinus albus</name>
    <name type="common">White lupine</name>
    <name type="synonym">Lupinus termis</name>
    <dbReference type="NCBI Taxonomy" id="3870"/>
    <lineage>
        <taxon>Eukaryota</taxon>
        <taxon>Viridiplantae</taxon>
        <taxon>Streptophyta</taxon>
        <taxon>Embryophyta</taxon>
        <taxon>Tracheophyta</taxon>
        <taxon>Spermatophyta</taxon>
        <taxon>Magnoliopsida</taxon>
        <taxon>eudicotyledons</taxon>
        <taxon>Gunneridae</taxon>
        <taxon>Pentapetalae</taxon>
        <taxon>rosids</taxon>
        <taxon>fabids</taxon>
        <taxon>Fabales</taxon>
        <taxon>Fabaceae</taxon>
        <taxon>Papilionoideae</taxon>
        <taxon>50 kb inversion clade</taxon>
        <taxon>genistoids sensu lato</taxon>
        <taxon>core genistoids</taxon>
        <taxon>Genisteae</taxon>
        <taxon>Lupinus</taxon>
    </lineage>
</organism>
<gene>
    <name evidence="2" type="ORF">Lalb_Chr10g0094071</name>
</gene>
<dbReference type="OrthoDB" id="1710661at2759"/>
<sequence>MSSFLLFNYFIFINVLSNLSCVNCSYLLIALLHIPCYGIFWLIVEMKHYFLSKWFPSSYQC</sequence>
<evidence type="ECO:0000313" key="3">
    <source>
        <dbReference type="Proteomes" id="UP000447434"/>
    </source>
</evidence>
<accession>A0A6A4PU14</accession>
<keyword evidence="1" id="KW-0472">Membrane</keyword>
<keyword evidence="3" id="KW-1185">Reference proteome</keyword>
<evidence type="ECO:0000313" key="2">
    <source>
        <dbReference type="EMBL" id="KAE9605137.1"/>
    </source>
</evidence>
<comment type="caution">
    <text evidence="2">The sequence shown here is derived from an EMBL/GenBank/DDBJ whole genome shotgun (WGS) entry which is preliminary data.</text>
</comment>
<keyword evidence="1" id="KW-1133">Transmembrane helix</keyword>
<keyword evidence="1" id="KW-0812">Transmembrane</keyword>
<protein>
    <submittedName>
        <fullName evidence="2">Uncharacterized protein</fullName>
    </submittedName>
</protein>
<dbReference type="AlphaFoldDB" id="A0A6A4PU14"/>
<dbReference type="EMBL" id="WOCE01000010">
    <property type="protein sequence ID" value="KAE9605137.1"/>
    <property type="molecule type" value="Genomic_DNA"/>
</dbReference>
<dbReference type="Proteomes" id="UP000447434">
    <property type="component" value="Chromosome 10"/>
</dbReference>
<name>A0A6A4PU14_LUPAL</name>
<evidence type="ECO:0000256" key="1">
    <source>
        <dbReference type="SAM" id="Phobius"/>
    </source>
</evidence>
<feature type="transmembrane region" description="Helical" evidence="1">
    <location>
        <begin position="26"/>
        <end position="44"/>
    </location>
</feature>
<reference evidence="3" key="1">
    <citation type="journal article" date="2020" name="Nat. Commun.">
        <title>Genome sequence of the cluster root forming white lupin.</title>
        <authorList>
            <person name="Hufnagel B."/>
            <person name="Marques A."/>
            <person name="Soriano A."/>
            <person name="Marques L."/>
            <person name="Divol F."/>
            <person name="Doumas P."/>
            <person name="Sallet E."/>
            <person name="Mancinotti D."/>
            <person name="Carrere S."/>
            <person name="Marande W."/>
            <person name="Arribat S."/>
            <person name="Keller J."/>
            <person name="Huneau C."/>
            <person name="Blein T."/>
            <person name="Aime D."/>
            <person name="Laguerre M."/>
            <person name="Taylor J."/>
            <person name="Schubert V."/>
            <person name="Nelson M."/>
            <person name="Geu-Flores F."/>
            <person name="Crespi M."/>
            <person name="Gallardo-Guerrero K."/>
            <person name="Delaux P.-M."/>
            <person name="Salse J."/>
            <person name="Berges H."/>
            <person name="Guyot R."/>
            <person name="Gouzy J."/>
            <person name="Peret B."/>
        </authorList>
    </citation>
    <scope>NUCLEOTIDE SEQUENCE [LARGE SCALE GENOMIC DNA]</scope>
    <source>
        <strain evidence="3">cv. Amiga</strain>
    </source>
</reference>